<sequence>MHQRAFVLCHVKREEPMYSKYDDPGKKFRELVARKEGVFGFGVANAIDALLKQMRLQRSMPAAGPSPAQKAAPTWDRSP</sequence>
<evidence type="ECO:0000313" key="3">
    <source>
        <dbReference type="Proteomes" id="UP000034185"/>
    </source>
</evidence>
<dbReference type="AlphaFoldDB" id="A0A0G2A6N4"/>
<accession>A0A0G2A6N4</accession>
<evidence type="ECO:0000256" key="1">
    <source>
        <dbReference type="SAM" id="MobiDB-lite"/>
    </source>
</evidence>
<dbReference type="Proteomes" id="UP000034185">
    <property type="component" value="Unassembled WGS sequence"/>
</dbReference>
<gene>
    <name evidence="2" type="ORF">UY70_C0005G0043</name>
</gene>
<dbReference type="EMBL" id="LCRA01000005">
    <property type="protein sequence ID" value="KKW27979.1"/>
    <property type="molecule type" value="Genomic_DNA"/>
</dbReference>
<evidence type="ECO:0000313" key="2">
    <source>
        <dbReference type="EMBL" id="KKW27979.1"/>
    </source>
</evidence>
<name>A0A0G2A6N4_9BACT</name>
<comment type="caution">
    <text evidence="2">The sequence shown here is derived from an EMBL/GenBank/DDBJ whole genome shotgun (WGS) entry which is preliminary data.</text>
</comment>
<feature type="region of interest" description="Disordered" evidence="1">
    <location>
        <begin position="58"/>
        <end position="79"/>
    </location>
</feature>
<organism evidence="2 3">
    <name type="scientific">Candidatus Kaiserbacteria bacterium GW2011_GWB1_52_6</name>
    <dbReference type="NCBI Taxonomy" id="1618674"/>
    <lineage>
        <taxon>Bacteria</taxon>
        <taxon>Candidatus Kaiseribacteriota</taxon>
    </lineage>
</organism>
<reference evidence="2 3" key="1">
    <citation type="journal article" date="2015" name="Nature">
        <title>rRNA introns, odd ribosomes, and small enigmatic genomes across a large radiation of phyla.</title>
        <authorList>
            <person name="Brown C.T."/>
            <person name="Hug L.A."/>
            <person name="Thomas B.C."/>
            <person name="Sharon I."/>
            <person name="Castelle C.J."/>
            <person name="Singh A."/>
            <person name="Wilkins M.J."/>
            <person name="Williams K.H."/>
            <person name="Banfield J.F."/>
        </authorList>
    </citation>
    <scope>NUCLEOTIDE SEQUENCE [LARGE SCALE GENOMIC DNA]</scope>
</reference>
<proteinExistence type="predicted"/>
<protein>
    <submittedName>
        <fullName evidence="2">Uncharacterized protein</fullName>
    </submittedName>
</protein>